<dbReference type="Pfam" id="PF10050">
    <property type="entry name" value="DUF2284"/>
    <property type="match status" value="1"/>
</dbReference>
<protein>
    <submittedName>
        <fullName evidence="1">Metal-binding protein</fullName>
    </submittedName>
</protein>
<evidence type="ECO:0000313" key="2">
    <source>
        <dbReference type="Proteomes" id="UP000730161"/>
    </source>
</evidence>
<organism evidence="1 2">
    <name type="scientific">Methanocalculus chunghsingensis</name>
    <dbReference type="NCBI Taxonomy" id="156457"/>
    <lineage>
        <taxon>Archaea</taxon>
        <taxon>Methanobacteriati</taxon>
        <taxon>Methanobacteriota</taxon>
        <taxon>Stenosarchaea group</taxon>
        <taxon>Methanomicrobia</taxon>
        <taxon>Methanomicrobiales</taxon>
        <taxon>Methanocalculaceae</taxon>
        <taxon>Methanocalculus</taxon>
    </lineage>
</organism>
<comment type="caution">
    <text evidence="1">The sequence shown here is derived from an EMBL/GenBank/DDBJ whole genome shotgun (WGS) entry which is preliminary data.</text>
</comment>
<proteinExistence type="predicted"/>
<accession>A0A8J8B4Y8</accession>
<keyword evidence="2" id="KW-1185">Reference proteome</keyword>
<dbReference type="EMBL" id="JWHL01000003">
    <property type="protein sequence ID" value="MBR1368563.1"/>
    <property type="molecule type" value="Genomic_DNA"/>
</dbReference>
<dbReference type="RefSeq" id="WP_211530196.1">
    <property type="nucleotide sequence ID" value="NZ_JWHL01000003.1"/>
</dbReference>
<dbReference type="AlphaFoldDB" id="A0A8J8B4Y8"/>
<evidence type="ECO:0000313" key="1">
    <source>
        <dbReference type="EMBL" id="MBR1368563.1"/>
    </source>
</evidence>
<reference evidence="1" key="1">
    <citation type="submission" date="2014-12" db="EMBL/GenBank/DDBJ databases">
        <authorList>
            <person name="Huang H.-H."/>
            <person name="Chen S.-C."/>
            <person name="Lai M.-C."/>
        </authorList>
    </citation>
    <scope>NUCLEOTIDE SEQUENCE</scope>
    <source>
        <strain evidence="1">K1F9705b</strain>
    </source>
</reference>
<dbReference type="Proteomes" id="UP000730161">
    <property type="component" value="Unassembled WGS sequence"/>
</dbReference>
<name>A0A8J8B4Y8_9EURY</name>
<dbReference type="OrthoDB" id="73362at2157"/>
<gene>
    <name evidence="1" type="ORF">RJ53_03215</name>
</gene>
<dbReference type="InterPro" id="IPR019271">
    <property type="entry name" value="DUF2284_metal-binding"/>
</dbReference>
<sequence>MAKQNLSDELSLLSAFAEEKGGIPAIIPVGEIVVAEWVRMKCRFGCKGYGKHLSCPPYTPSPEEMRKVLSGYRTAMLVRFDGDPAHPEIRPEDIPPDFHSFYRRMILWIWETMWELEKRAFYDGYYKAFAFGAYPCIFCETCIAEEAEGSVDESLRRRCRMMDRVRPSMEAVGMDVFATARKVGWEIDPIPCADLEYGKIIHGNIRSVGLLLIT</sequence>